<dbReference type="GO" id="GO:0016491">
    <property type="term" value="F:oxidoreductase activity"/>
    <property type="evidence" value="ECO:0007669"/>
    <property type="project" value="UniProtKB-KW"/>
</dbReference>
<dbReference type="PRINTS" id="PR00469">
    <property type="entry name" value="PNDRDTASEII"/>
</dbReference>
<dbReference type="AlphaFoldDB" id="A0A1X0QE29"/>
<keyword evidence="3" id="KW-0288">FMN</keyword>
<gene>
    <name evidence="6" type="primary">ADRO</name>
    <name evidence="6" type="ORF">HERIO_254</name>
</gene>
<proteinExistence type="predicted"/>
<dbReference type="PANTHER" id="PTHR42917:SF2">
    <property type="entry name" value="2,4-DIENOYL-COA REDUCTASE [(2E)-ENOYL-COA-PRODUCING]"/>
    <property type="match status" value="1"/>
</dbReference>
<evidence type="ECO:0000256" key="3">
    <source>
        <dbReference type="ARBA" id="ARBA00022643"/>
    </source>
</evidence>
<dbReference type="PRINTS" id="PR00368">
    <property type="entry name" value="FADPNR"/>
</dbReference>
<dbReference type="Proteomes" id="UP000192356">
    <property type="component" value="Unassembled WGS sequence"/>
</dbReference>
<protein>
    <submittedName>
        <fullName evidence="6">ADRO</fullName>
    </submittedName>
</protein>
<organism evidence="6 7">
    <name type="scientific">Hepatospora eriocheir</name>
    <dbReference type="NCBI Taxonomy" id="1081669"/>
    <lineage>
        <taxon>Eukaryota</taxon>
        <taxon>Fungi</taxon>
        <taxon>Fungi incertae sedis</taxon>
        <taxon>Microsporidia</taxon>
        <taxon>Hepatosporidae</taxon>
        <taxon>Hepatospora</taxon>
    </lineage>
</organism>
<keyword evidence="7" id="KW-1185">Reference proteome</keyword>
<keyword evidence="2" id="KW-0285">Flavoprotein</keyword>
<dbReference type="Gene3D" id="3.40.50.720">
    <property type="entry name" value="NAD(P)-binding Rossmann-like Domain"/>
    <property type="match status" value="1"/>
</dbReference>
<evidence type="ECO:0000313" key="7">
    <source>
        <dbReference type="Proteomes" id="UP000192356"/>
    </source>
</evidence>
<evidence type="ECO:0000259" key="5">
    <source>
        <dbReference type="Pfam" id="PF07992"/>
    </source>
</evidence>
<comment type="caution">
    <text evidence="6">The sequence shown here is derived from an EMBL/GenBank/DDBJ whole genome shotgun (WGS) entry which is preliminary data.</text>
</comment>
<dbReference type="OrthoDB" id="333024at2759"/>
<sequence>MNSKTKSVCVIGGGPAGLFTAKYLSKHFPVTIFEKSNDILGHYKYAIDQKRKIFDKIVTGRNVKLLLGKEFKMNDLSDKYFCYVDATGGIPNNALKSTLSAFDLIRDLFNSKKLINNTKLSNVTIIGMGNVSFDLLLHFKNKFKNVNILSRSDFDKSKFDISSLRKVLEYYDVSYTGNDVKSNKKISLIDKFKPCFIKKYFSNKPKLKLTFNAVMEGISENKNDKTVKYRIKNRFLKETVDNVISSIGFIPNNKLFTDIKKTDIKVFKVGWSDVATGNINDSRVNAREVSDKIIKEFK</sequence>
<feature type="domain" description="FAD/NAD(P)-binding" evidence="5">
    <location>
        <begin position="7"/>
        <end position="266"/>
    </location>
</feature>
<evidence type="ECO:0000256" key="1">
    <source>
        <dbReference type="ARBA" id="ARBA00001917"/>
    </source>
</evidence>
<dbReference type="EMBL" id="LVKB01000006">
    <property type="protein sequence ID" value="ORD97924.1"/>
    <property type="molecule type" value="Genomic_DNA"/>
</dbReference>
<evidence type="ECO:0000313" key="6">
    <source>
        <dbReference type="EMBL" id="ORD97924.1"/>
    </source>
</evidence>
<evidence type="ECO:0000256" key="4">
    <source>
        <dbReference type="ARBA" id="ARBA00023002"/>
    </source>
</evidence>
<accession>A0A1X0QE29</accession>
<dbReference type="VEuPathDB" id="MicrosporidiaDB:A0H76_202"/>
<dbReference type="VEuPathDB" id="MicrosporidiaDB:HERIO_254"/>
<reference evidence="6 7" key="1">
    <citation type="journal article" date="2017" name="Environ. Microbiol.">
        <title>Decay of the glycolytic pathway and adaptation to intranuclear parasitism within Enterocytozoonidae microsporidia.</title>
        <authorList>
            <person name="Wiredu Boakye D."/>
            <person name="Jaroenlak P."/>
            <person name="Prachumwat A."/>
            <person name="Williams T.A."/>
            <person name="Bateman K.S."/>
            <person name="Itsathitphaisarn O."/>
            <person name="Sritunyalucksana K."/>
            <person name="Paszkiewicz K.H."/>
            <person name="Moore K.A."/>
            <person name="Stentiford G.D."/>
            <person name="Williams B.A."/>
        </authorList>
    </citation>
    <scope>NUCLEOTIDE SEQUENCE [LARGE SCALE GENOMIC DNA]</scope>
    <source>
        <strain evidence="6 7">GB1</strain>
    </source>
</reference>
<dbReference type="PANTHER" id="PTHR42917">
    <property type="entry name" value="2,4-DIENOYL-COA REDUCTASE"/>
    <property type="match status" value="1"/>
</dbReference>
<dbReference type="InterPro" id="IPR023753">
    <property type="entry name" value="FAD/NAD-binding_dom"/>
</dbReference>
<dbReference type="Pfam" id="PF07992">
    <property type="entry name" value="Pyr_redox_2"/>
    <property type="match status" value="1"/>
</dbReference>
<keyword evidence="4" id="KW-0560">Oxidoreductase</keyword>
<dbReference type="InterPro" id="IPR051793">
    <property type="entry name" value="NADH:flavin_oxidoreductase"/>
</dbReference>
<dbReference type="SUPFAM" id="SSF51971">
    <property type="entry name" value="Nucleotide-binding domain"/>
    <property type="match status" value="1"/>
</dbReference>
<evidence type="ECO:0000256" key="2">
    <source>
        <dbReference type="ARBA" id="ARBA00022630"/>
    </source>
</evidence>
<name>A0A1X0QE29_9MICR</name>
<comment type="cofactor">
    <cofactor evidence="1">
        <name>FMN</name>
        <dbReference type="ChEBI" id="CHEBI:58210"/>
    </cofactor>
</comment>